<dbReference type="GO" id="GO:0016579">
    <property type="term" value="P:protein deubiquitination"/>
    <property type="evidence" value="ECO:0007669"/>
    <property type="project" value="InterPro"/>
</dbReference>
<dbReference type="RefSeq" id="XP_040589934.1">
    <property type="nucleotide sequence ID" value="XM_040734000.1"/>
</dbReference>
<dbReference type="InterPro" id="IPR038765">
    <property type="entry name" value="Papain-like_cys_pep_sf"/>
</dbReference>
<feature type="region of interest" description="Disordered" evidence="9">
    <location>
        <begin position="758"/>
        <end position="786"/>
    </location>
</feature>
<dbReference type="Pfam" id="PF00443">
    <property type="entry name" value="UCH"/>
    <property type="match status" value="1"/>
</dbReference>
<dbReference type="GeneID" id="101837563"/>
<dbReference type="RefSeq" id="XP_040589933.1">
    <property type="nucleotide sequence ID" value="XM_040733999.1"/>
</dbReference>
<feature type="coiled-coil region" evidence="8">
    <location>
        <begin position="381"/>
        <end position="408"/>
    </location>
</feature>
<dbReference type="SUPFAM" id="SSF54001">
    <property type="entry name" value="Cysteine proteinases"/>
    <property type="match status" value="1"/>
</dbReference>
<keyword evidence="11" id="KW-1185">Reference proteome</keyword>
<evidence type="ECO:0000313" key="16">
    <source>
        <dbReference type="RefSeq" id="XP_040589934.1"/>
    </source>
</evidence>
<dbReference type="InterPro" id="IPR018200">
    <property type="entry name" value="USP_CS"/>
</dbReference>
<feature type="domain" description="USP" evidence="10">
    <location>
        <begin position="292"/>
        <end position="856"/>
    </location>
</feature>
<protein>
    <recommendedName>
        <fullName evidence="7">Ubiquitin carboxyl-terminal hydrolase</fullName>
        <ecNumber evidence="7">3.4.19.12</ecNumber>
    </recommendedName>
</protein>
<evidence type="ECO:0000256" key="7">
    <source>
        <dbReference type="RuleBase" id="RU366025"/>
    </source>
</evidence>
<evidence type="ECO:0000256" key="6">
    <source>
        <dbReference type="ARBA" id="ARBA00022807"/>
    </source>
</evidence>
<keyword evidence="4 7" id="KW-0833">Ubl conjugation pathway</keyword>
<gene>
    <name evidence="12 13 14 15 16" type="primary">LOC101837563</name>
</gene>
<comment type="function">
    <text evidence="7">Deubiquitinating enzyme that removes conjugated ubiquitin from specific proteins to regulate different cellular processes.</text>
</comment>
<evidence type="ECO:0000313" key="15">
    <source>
        <dbReference type="RefSeq" id="XP_040589933.1"/>
    </source>
</evidence>
<comment type="similarity">
    <text evidence="2 7">Belongs to the peptidase C19 family.</text>
</comment>
<dbReference type="PROSITE" id="PS00973">
    <property type="entry name" value="USP_2"/>
    <property type="match status" value="1"/>
</dbReference>
<evidence type="ECO:0000313" key="12">
    <source>
        <dbReference type="RefSeq" id="XP_012980402.1"/>
    </source>
</evidence>
<dbReference type="KEGG" id="maua:101837563"/>
<name>A0A1U8CYH3_MESAU</name>
<comment type="catalytic activity">
    <reaction evidence="1 7">
        <text>Thiol-dependent hydrolysis of ester, thioester, amide, peptide and isopeptide bonds formed by the C-terminal Gly of ubiquitin (a 76-residue protein attached to proteins as an intracellular targeting signal).</text>
        <dbReference type="EC" id="3.4.19.12"/>
    </reaction>
</comment>
<feature type="region of interest" description="Disordered" evidence="9">
    <location>
        <begin position="144"/>
        <end position="180"/>
    </location>
</feature>
<dbReference type="GO" id="GO:0005829">
    <property type="term" value="C:cytosol"/>
    <property type="evidence" value="ECO:0007669"/>
    <property type="project" value="TreeGrafter"/>
</dbReference>
<feature type="compositionally biased region" description="Polar residues" evidence="9">
    <location>
        <begin position="156"/>
        <end position="166"/>
    </location>
</feature>
<dbReference type="GO" id="GO:0005634">
    <property type="term" value="C:nucleus"/>
    <property type="evidence" value="ECO:0007669"/>
    <property type="project" value="TreeGrafter"/>
</dbReference>
<evidence type="ECO:0000256" key="8">
    <source>
        <dbReference type="SAM" id="Coils"/>
    </source>
</evidence>
<reference evidence="12 13" key="1">
    <citation type="submission" date="2023-09" db="UniProtKB">
        <authorList>
            <consortium name="RefSeq"/>
        </authorList>
    </citation>
    <scope>IDENTIFICATION</scope>
    <source>
        <tissue evidence="14 15">Liver</tissue>
    </source>
</reference>
<dbReference type="Gene3D" id="3.90.70.10">
    <property type="entry name" value="Cysteine proteinases"/>
    <property type="match status" value="2"/>
</dbReference>
<dbReference type="InterPro" id="IPR001394">
    <property type="entry name" value="Peptidase_C19_UCH"/>
</dbReference>
<dbReference type="EC" id="3.4.19.12" evidence="7"/>
<dbReference type="AlphaFoldDB" id="A0A1U8CYH3"/>
<evidence type="ECO:0000256" key="2">
    <source>
        <dbReference type="ARBA" id="ARBA00009085"/>
    </source>
</evidence>
<evidence type="ECO:0000313" key="14">
    <source>
        <dbReference type="RefSeq" id="XP_040589932.1"/>
    </source>
</evidence>
<dbReference type="RefSeq" id="XP_012980402.1">
    <property type="nucleotide sequence ID" value="XM_013124948.2"/>
</dbReference>
<dbReference type="GO" id="GO:0004843">
    <property type="term" value="F:cysteine-type deubiquitinase activity"/>
    <property type="evidence" value="ECO:0007669"/>
    <property type="project" value="UniProtKB-UniRule"/>
</dbReference>
<dbReference type="Pfam" id="PF16674">
    <property type="entry name" value="UCH_N"/>
    <property type="match status" value="1"/>
</dbReference>
<dbReference type="InterPro" id="IPR028889">
    <property type="entry name" value="USP"/>
</dbReference>
<dbReference type="CDD" id="cd02257">
    <property type="entry name" value="Peptidase_C19"/>
    <property type="match status" value="2"/>
</dbReference>
<evidence type="ECO:0000256" key="9">
    <source>
        <dbReference type="SAM" id="MobiDB-lite"/>
    </source>
</evidence>
<dbReference type="STRING" id="10036.ENSMAUP00000012838"/>
<feature type="compositionally biased region" description="Basic and acidic residues" evidence="9">
    <location>
        <begin position="216"/>
        <end position="231"/>
    </location>
</feature>
<dbReference type="PANTHER" id="PTHR24006:SF711">
    <property type="entry name" value="UBIQUITIN CARBOXYL-TERMINAL HYDROLASE 29"/>
    <property type="match status" value="1"/>
</dbReference>
<dbReference type="RefSeq" id="XP_040589932.1">
    <property type="nucleotide sequence ID" value="XM_040733998.1"/>
</dbReference>
<evidence type="ECO:0000313" key="11">
    <source>
        <dbReference type="Proteomes" id="UP000886700"/>
    </source>
</evidence>
<accession>A0A1U8CYH3</accession>
<dbReference type="Gene3D" id="2.30.29.180">
    <property type="entry name" value="Ubiquitin carboxyl-terminal hydrolase 26/29/37, pleckstrin homology-like domain"/>
    <property type="match status" value="1"/>
</dbReference>
<dbReference type="InterPro" id="IPR050164">
    <property type="entry name" value="Peptidase_C19"/>
</dbReference>
<proteinExistence type="inferred from homology"/>
<dbReference type="InterPro" id="IPR038093">
    <property type="entry name" value="USP37-like_PH_sf"/>
</dbReference>
<sequence length="899" mass="101956">MAPIKIHGLVQIRSKNRNRHTRASQWKEAVIEIVERKQKVTMVFSFKLEKRKRVFQLGNNVAGVVVSCCEVGLHCLYLTLKGDTSLLIDKLSSEDIEQLKAFLDLAHLSDSQDPDDPQGCQDFLESRHAFCRKHQEPLCGSLNTAQERETPLPTKTPLSMSRSTSRQVKKERVEKEIKKRKRISTPSVEVDEDILTEYNPEPQKKYKVCTPRSRRGKGEKPMASREQEKHSNWKLENSLIASSRRKTNFDDTVLSAQTLSDERSGSKLSQETPACNEIQLPLDTYAKQLNREGFPNLGNTCYMNSILQSVFGIPTFAKDLLTQGIPWEKVSCDDLIKPLSQLLVLKDIRDVEIKGQLLMTVKKSISTVADTFLGDEQNDAHEFLSQCLEQLKLNMEKLNAMCSSERENEAATSKRFICPVAANFEIELHSSIVCEGCGEATVNTEVSNYLSVDLPQGTKDHPLSIQKSLDLFFTPEKIEHNCENCKNKNSVLRYTWRRLPRVLIVHLKRYHFTSNRMLVKSQQPVEISKFLNVSTHCNENTKPPFPVTNKAPNEEYDVSNSSEGTMHEIFGHSIPSMQPTSVSIDFTVLQVGSNEDSDVQNFQIMCDDQQQLGLEGVSGIDPELLKTEKWMLCENASPTWDSIICEPISFQDLGLREKGLQKLPENPEVQNYKKINVYGNPNHHTIIEICNNFCDLKEQRFLESTQDIGKQFLQHHGKRIQKELLPWALPQSVRGTQGDTGRNLSRYAEMIDPKGDASSLGASGYPGNSKVAGSDNPDAAGESNAAMEDDPQSYRLVGVVSHFGSSQDSGHYVSDVYDFQRQAWLLYSDVQVFEIPEALIQENRLHTGYIFFYMQNEIFEWLLKKASECRLLSTPKDEKKTMDLFSTLLNGFTYLLEES</sequence>
<dbReference type="InterPro" id="IPR032069">
    <property type="entry name" value="USP37-like_PH"/>
</dbReference>
<dbReference type="eggNOG" id="KOG1868">
    <property type="taxonomic scope" value="Eukaryota"/>
</dbReference>
<keyword evidence="8" id="KW-0175">Coiled coil</keyword>
<dbReference type="RefSeq" id="XP_012980403.1">
    <property type="nucleotide sequence ID" value="XM_013124949.2"/>
</dbReference>
<feature type="compositionally biased region" description="Basic and acidic residues" evidence="9">
    <location>
        <begin position="168"/>
        <end position="177"/>
    </location>
</feature>
<feature type="region of interest" description="Disordered" evidence="9">
    <location>
        <begin position="211"/>
        <end position="231"/>
    </location>
</feature>
<evidence type="ECO:0000256" key="3">
    <source>
        <dbReference type="ARBA" id="ARBA00022670"/>
    </source>
</evidence>
<dbReference type="GO" id="GO:0000082">
    <property type="term" value="P:G1/S transition of mitotic cell cycle"/>
    <property type="evidence" value="ECO:0007669"/>
    <property type="project" value="TreeGrafter"/>
</dbReference>
<evidence type="ECO:0000256" key="5">
    <source>
        <dbReference type="ARBA" id="ARBA00022801"/>
    </source>
</evidence>
<keyword evidence="5 7" id="KW-0378">Hydrolase</keyword>
<keyword evidence="3 7" id="KW-0645">Protease</keyword>
<dbReference type="GO" id="GO:0006508">
    <property type="term" value="P:proteolysis"/>
    <property type="evidence" value="ECO:0007669"/>
    <property type="project" value="UniProtKB-KW"/>
</dbReference>
<evidence type="ECO:0000256" key="1">
    <source>
        <dbReference type="ARBA" id="ARBA00000707"/>
    </source>
</evidence>
<dbReference type="OrthoDB" id="289038at2759"/>
<keyword evidence="6 7" id="KW-0788">Thiol protease</keyword>
<evidence type="ECO:0000313" key="13">
    <source>
        <dbReference type="RefSeq" id="XP_012980403.1"/>
    </source>
</evidence>
<feature type="region of interest" description="Disordered" evidence="9">
    <location>
        <begin position="541"/>
        <end position="560"/>
    </location>
</feature>
<evidence type="ECO:0000256" key="4">
    <source>
        <dbReference type="ARBA" id="ARBA00022786"/>
    </source>
</evidence>
<dbReference type="PROSITE" id="PS00972">
    <property type="entry name" value="USP_1"/>
    <property type="match status" value="1"/>
</dbReference>
<organism evidence="13">
    <name type="scientific">Mesocricetus auratus</name>
    <name type="common">Golden hamster</name>
    <dbReference type="NCBI Taxonomy" id="10036"/>
    <lineage>
        <taxon>Eukaryota</taxon>
        <taxon>Metazoa</taxon>
        <taxon>Chordata</taxon>
        <taxon>Craniata</taxon>
        <taxon>Vertebrata</taxon>
        <taxon>Euteleostomi</taxon>
        <taxon>Mammalia</taxon>
        <taxon>Eutheria</taxon>
        <taxon>Euarchontoglires</taxon>
        <taxon>Glires</taxon>
        <taxon>Rodentia</taxon>
        <taxon>Myomorpha</taxon>
        <taxon>Muroidea</taxon>
        <taxon>Cricetidae</taxon>
        <taxon>Cricetinae</taxon>
        <taxon>Mesocricetus</taxon>
    </lineage>
</organism>
<dbReference type="PANTHER" id="PTHR24006">
    <property type="entry name" value="UBIQUITIN CARBOXYL-TERMINAL HYDROLASE"/>
    <property type="match status" value="1"/>
</dbReference>
<dbReference type="Proteomes" id="UP000886700">
    <property type="component" value="Unplaced"/>
</dbReference>
<evidence type="ECO:0000259" key="10">
    <source>
        <dbReference type="PROSITE" id="PS50235"/>
    </source>
</evidence>
<dbReference type="PROSITE" id="PS50235">
    <property type="entry name" value="USP_3"/>
    <property type="match status" value="1"/>
</dbReference>
<dbReference type="CDD" id="cd13312">
    <property type="entry name" value="PH_USP37_like"/>
    <property type="match status" value="1"/>
</dbReference>